<comment type="similarity">
    <text evidence="2 9">Belongs to the peptidase M18 family.</text>
</comment>
<dbReference type="PANTHER" id="PTHR28570:SF2">
    <property type="entry name" value="M18 FAMILY AMINOPEPTIDASE 1-RELATED"/>
    <property type="match status" value="1"/>
</dbReference>
<keyword evidence="8 9" id="KW-0482">Metalloprotease</keyword>
<comment type="cofactor">
    <cofactor evidence="1 10">
        <name>Zn(2+)</name>
        <dbReference type="ChEBI" id="CHEBI:29105"/>
    </cofactor>
</comment>
<evidence type="ECO:0000256" key="7">
    <source>
        <dbReference type="ARBA" id="ARBA00022833"/>
    </source>
</evidence>
<dbReference type="SUPFAM" id="SSF53187">
    <property type="entry name" value="Zn-dependent exopeptidases"/>
    <property type="match status" value="1"/>
</dbReference>
<evidence type="ECO:0000256" key="9">
    <source>
        <dbReference type="RuleBase" id="RU004386"/>
    </source>
</evidence>
<organism evidence="11 12">
    <name type="scientific">Candidatus Magnetoglobus multicellularis str. Araruama</name>
    <dbReference type="NCBI Taxonomy" id="890399"/>
    <lineage>
        <taxon>Bacteria</taxon>
        <taxon>Pseudomonadati</taxon>
        <taxon>Thermodesulfobacteriota</taxon>
        <taxon>Desulfobacteria</taxon>
        <taxon>Desulfobacterales</taxon>
        <taxon>Desulfobacteraceae</taxon>
        <taxon>Candidatus Magnetoglobus</taxon>
    </lineage>
</organism>
<dbReference type="GO" id="GO:0005737">
    <property type="term" value="C:cytoplasm"/>
    <property type="evidence" value="ECO:0007669"/>
    <property type="project" value="UniProtKB-ARBA"/>
</dbReference>
<gene>
    <name evidence="11" type="primary">apeA</name>
    <name evidence="11" type="ORF">OMM_01028</name>
</gene>
<reference evidence="12" key="1">
    <citation type="submission" date="2012-11" db="EMBL/GenBank/DDBJ databases">
        <authorList>
            <person name="Lucero-Rivera Y.E."/>
            <person name="Tovar-Ramirez D."/>
        </authorList>
    </citation>
    <scope>NUCLEOTIDE SEQUENCE [LARGE SCALE GENOMIC DNA]</scope>
    <source>
        <strain evidence="12">Araruama</strain>
    </source>
</reference>
<dbReference type="GO" id="GO:0008270">
    <property type="term" value="F:zinc ion binding"/>
    <property type="evidence" value="ECO:0007669"/>
    <property type="project" value="InterPro"/>
</dbReference>
<evidence type="ECO:0000256" key="3">
    <source>
        <dbReference type="ARBA" id="ARBA00022438"/>
    </source>
</evidence>
<evidence type="ECO:0000256" key="10">
    <source>
        <dbReference type="RuleBase" id="RU004387"/>
    </source>
</evidence>
<sequence length="474" mass="53199">MISMTNLSLKQRKDLKSKLSYSSTNAWENMTLKNAEQIEKFSDAYKLFISHAKTEREVIRTIETTAQRNGFREIGKKSDKFFMSKHAKCMALAVLGKEPLDRCMNIIAVHVDAPRLDLKPNPLFEDIDIVMLKSHYYGGIHKYHWLARPMAIHGIVIKRNGSPFEFVIGENEKDPVFTIPDLLPHLSKKVLGEKKISEAFEGEKLNVIIGNTPLGDDRLKERFKLNILKLLYDRFEMVESDFISAELEVVPAGPARDVGIDNSMIGGYAHDDRSCAFCALESIINLNKPKHTALVLFYDKEEIGSDGVSGAKSMLLEHVVRELAYATNKKANERFVYNVLMNSRALSGDVNAALDPNFQDVHEERNAARMGHGVSLMKYTGSGGKYGSSDANAEFIGWLRRLFNDQKIAWQTGEIGKIDEGGGGTIAKFLASYGMNIIDCGPPILSMHSPFELISKVDLHMTLRAYRAFLESEQ</sequence>
<dbReference type="InterPro" id="IPR001948">
    <property type="entry name" value="Peptidase_M18"/>
</dbReference>
<dbReference type="GO" id="GO:0006508">
    <property type="term" value="P:proteolysis"/>
    <property type="evidence" value="ECO:0007669"/>
    <property type="project" value="UniProtKB-KW"/>
</dbReference>
<dbReference type="GO" id="GO:0004177">
    <property type="term" value="F:aminopeptidase activity"/>
    <property type="evidence" value="ECO:0007669"/>
    <property type="project" value="UniProtKB-KW"/>
</dbReference>
<dbReference type="Gene3D" id="2.30.250.10">
    <property type="entry name" value="Aminopeptidase i, Domain 2"/>
    <property type="match status" value="1"/>
</dbReference>
<accession>A0A1V1PEK6</accession>
<dbReference type="NCBIfam" id="NF002600">
    <property type="entry name" value="PRK02256.1"/>
    <property type="match status" value="1"/>
</dbReference>
<dbReference type="PRINTS" id="PR00932">
    <property type="entry name" value="AMINO1PTASE"/>
</dbReference>
<comment type="caution">
    <text evidence="11">The sequence shown here is derived from an EMBL/GenBank/DDBJ whole genome shotgun (WGS) entry which is preliminary data.</text>
</comment>
<evidence type="ECO:0000313" key="11">
    <source>
        <dbReference type="EMBL" id="ETR73342.1"/>
    </source>
</evidence>
<name>A0A1V1PEK6_9BACT</name>
<evidence type="ECO:0000313" key="12">
    <source>
        <dbReference type="Proteomes" id="UP000189670"/>
    </source>
</evidence>
<proteinExistence type="inferred from homology"/>
<keyword evidence="3 9" id="KW-0031">Aminopeptidase</keyword>
<dbReference type="Proteomes" id="UP000189670">
    <property type="component" value="Unassembled WGS sequence"/>
</dbReference>
<dbReference type="GO" id="GO:0008237">
    <property type="term" value="F:metallopeptidase activity"/>
    <property type="evidence" value="ECO:0007669"/>
    <property type="project" value="UniProtKB-KW"/>
</dbReference>
<dbReference type="Pfam" id="PF02127">
    <property type="entry name" value="Peptidase_M18"/>
    <property type="match status" value="1"/>
</dbReference>
<evidence type="ECO:0000256" key="2">
    <source>
        <dbReference type="ARBA" id="ARBA00008290"/>
    </source>
</evidence>
<dbReference type="EC" id="3.4.11.-" evidence="10"/>
<dbReference type="Gene3D" id="3.40.630.10">
    <property type="entry name" value="Zn peptidases"/>
    <property type="match status" value="1"/>
</dbReference>
<dbReference type="InterPro" id="IPR023358">
    <property type="entry name" value="Peptidase_M18_dom2"/>
</dbReference>
<dbReference type="AlphaFoldDB" id="A0A1V1PEK6"/>
<evidence type="ECO:0000256" key="6">
    <source>
        <dbReference type="ARBA" id="ARBA00022801"/>
    </source>
</evidence>
<dbReference type="SUPFAM" id="SSF101821">
    <property type="entry name" value="Aminopeptidase/glucanase lid domain"/>
    <property type="match status" value="1"/>
</dbReference>
<evidence type="ECO:0000256" key="8">
    <source>
        <dbReference type="ARBA" id="ARBA00023049"/>
    </source>
</evidence>
<keyword evidence="4 9" id="KW-0645">Protease</keyword>
<protein>
    <recommendedName>
        <fullName evidence="10">M18 family aminopeptidase</fullName>
        <ecNumber evidence="10">3.4.11.-</ecNumber>
    </recommendedName>
</protein>
<dbReference type="EMBL" id="ATBP01000070">
    <property type="protein sequence ID" value="ETR73342.1"/>
    <property type="molecule type" value="Genomic_DNA"/>
</dbReference>
<keyword evidence="5 9" id="KW-0479">Metal-binding</keyword>
<keyword evidence="7 9" id="KW-0862">Zinc</keyword>
<evidence type="ECO:0000256" key="5">
    <source>
        <dbReference type="ARBA" id="ARBA00022723"/>
    </source>
</evidence>
<keyword evidence="6 9" id="KW-0378">Hydrolase</keyword>
<dbReference type="PANTHER" id="PTHR28570">
    <property type="entry name" value="ASPARTYL AMINOPEPTIDASE"/>
    <property type="match status" value="1"/>
</dbReference>
<evidence type="ECO:0000256" key="4">
    <source>
        <dbReference type="ARBA" id="ARBA00022670"/>
    </source>
</evidence>
<evidence type="ECO:0000256" key="1">
    <source>
        <dbReference type="ARBA" id="ARBA00001947"/>
    </source>
</evidence>